<dbReference type="AlphaFoldDB" id="A0A0J6Y4X9"/>
<protein>
    <submittedName>
        <fullName evidence="1">Uncharacterized protein</fullName>
    </submittedName>
</protein>
<reference evidence="2" key="1">
    <citation type="journal article" date="2010" name="Genome Res.">
        <title>Population genomic sequencing of Coccidioides fungi reveals recent hybridization and transposon control.</title>
        <authorList>
            <person name="Neafsey D.E."/>
            <person name="Barker B.M."/>
            <person name="Sharpton T.J."/>
            <person name="Stajich J.E."/>
            <person name="Park D.J."/>
            <person name="Whiston E."/>
            <person name="Hung C.-Y."/>
            <person name="McMahan C."/>
            <person name="White J."/>
            <person name="Sykes S."/>
            <person name="Heiman D."/>
            <person name="Young S."/>
            <person name="Zeng Q."/>
            <person name="Abouelleil A."/>
            <person name="Aftuck L."/>
            <person name="Bessette D."/>
            <person name="Brown A."/>
            <person name="FitzGerald M."/>
            <person name="Lui A."/>
            <person name="Macdonald J.P."/>
            <person name="Priest M."/>
            <person name="Orbach M.J."/>
            <person name="Galgiani J.N."/>
            <person name="Kirkland T.N."/>
            <person name="Cole G.T."/>
            <person name="Birren B.W."/>
            <person name="Henn M.R."/>
            <person name="Taylor J.W."/>
            <person name="Rounsley S.D."/>
        </authorList>
    </citation>
    <scope>NUCLEOTIDE SEQUENCE [LARGE SCALE GENOMIC DNA]</scope>
    <source>
        <strain evidence="2">RMSCC 2394</strain>
    </source>
</reference>
<dbReference type="EMBL" id="DS028093">
    <property type="protein sequence ID" value="KMP02069.1"/>
    <property type="molecule type" value="Genomic_DNA"/>
</dbReference>
<sequence length="160" mass="18561">MVLRLQLMISKEESAYIVQWHNGVGTLAVRIGHKNTPIGKRVRRREGDRDIRTHNTGVRTRPSACGKCWLGRNLRYLIPQRNQRKRSYGYGHFLEAREIYGCCSKDCSWILEDNRLQLKYEGANKAQLKAALLPELGRGEFYPLFGQNRPNIDRGLRGRH</sequence>
<organism evidence="1 2">
    <name type="scientific">Coccidioides immitis RMSCC 2394</name>
    <dbReference type="NCBI Taxonomy" id="404692"/>
    <lineage>
        <taxon>Eukaryota</taxon>
        <taxon>Fungi</taxon>
        <taxon>Dikarya</taxon>
        <taxon>Ascomycota</taxon>
        <taxon>Pezizomycotina</taxon>
        <taxon>Eurotiomycetes</taxon>
        <taxon>Eurotiomycetidae</taxon>
        <taxon>Onygenales</taxon>
        <taxon>Onygenaceae</taxon>
        <taxon>Coccidioides</taxon>
    </lineage>
</organism>
<accession>A0A0J6Y4X9</accession>
<dbReference type="Proteomes" id="UP000054565">
    <property type="component" value="Unassembled WGS sequence"/>
</dbReference>
<evidence type="ECO:0000313" key="1">
    <source>
        <dbReference type="EMBL" id="KMP02069.1"/>
    </source>
</evidence>
<name>A0A0J6Y4X9_COCIT</name>
<proteinExistence type="predicted"/>
<gene>
    <name evidence="1" type="ORF">CIRG_02208</name>
</gene>
<evidence type="ECO:0000313" key="2">
    <source>
        <dbReference type="Proteomes" id="UP000054565"/>
    </source>
</evidence>